<feature type="transmembrane region" description="Helical" evidence="1">
    <location>
        <begin position="69"/>
        <end position="87"/>
    </location>
</feature>
<name>A0ABM8IFG2_9BACE</name>
<sequence>MNFLYSFGCLLVGSVFLYICYKDGKKIKASFTTSYVVHIRGYIGSIAFIIMGLMLLSKELQNAIIIKEIIRLAIPLIGIVAGLYLKTSKKEKYQSMRKYWLFFVIIGTITFLFRLSLLLA</sequence>
<evidence type="ECO:0000256" key="1">
    <source>
        <dbReference type="SAM" id="Phobius"/>
    </source>
</evidence>
<protein>
    <submittedName>
        <fullName evidence="2">Uncharacterized protein</fullName>
    </submittedName>
</protein>
<keyword evidence="1" id="KW-0812">Transmembrane</keyword>
<proteinExistence type="predicted"/>
<evidence type="ECO:0000313" key="3">
    <source>
        <dbReference type="Proteomes" id="UP001496674"/>
    </source>
</evidence>
<feature type="transmembrane region" description="Helical" evidence="1">
    <location>
        <begin position="99"/>
        <end position="119"/>
    </location>
</feature>
<feature type="transmembrane region" description="Helical" evidence="1">
    <location>
        <begin position="5"/>
        <end position="21"/>
    </location>
</feature>
<dbReference type="Proteomes" id="UP001496674">
    <property type="component" value="Chromosome"/>
</dbReference>
<evidence type="ECO:0000313" key="2">
    <source>
        <dbReference type="EMBL" id="BEG98210.1"/>
    </source>
</evidence>
<reference evidence="2 3" key="1">
    <citation type="submission" date="2023-04" db="EMBL/GenBank/DDBJ databases">
        <title>Draft genome sequence of acteroides sedimenti strain YN3PY1.</title>
        <authorList>
            <person name="Yoshida N."/>
        </authorList>
    </citation>
    <scope>NUCLEOTIDE SEQUENCE [LARGE SCALE GENOMIC DNA]</scope>
    <source>
        <strain evidence="2 3">YN3PY1</strain>
    </source>
</reference>
<organism evidence="2 3">
    <name type="scientific">Bacteroides sedimenti</name>
    <dbReference type="NCBI Taxonomy" id="2136147"/>
    <lineage>
        <taxon>Bacteria</taxon>
        <taxon>Pseudomonadati</taxon>
        <taxon>Bacteroidota</taxon>
        <taxon>Bacteroidia</taxon>
        <taxon>Bacteroidales</taxon>
        <taxon>Bacteroidaceae</taxon>
        <taxon>Bacteroides</taxon>
    </lineage>
</organism>
<accession>A0ABM8IFG2</accession>
<keyword evidence="1" id="KW-1133">Transmembrane helix</keyword>
<gene>
    <name evidence="2" type="ORF">BSYN_04750</name>
</gene>
<keyword evidence="1" id="KW-0472">Membrane</keyword>
<keyword evidence="3" id="KW-1185">Reference proteome</keyword>
<feature type="transmembrane region" description="Helical" evidence="1">
    <location>
        <begin position="33"/>
        <end position="57"/>
    </location>
</feature>
<dbReference type="EMBL" id="AP028055">
    <property type="protein sequence ID" value="BEG98210.1"/>
    <property type="molecule type" value="Genomic_DNA"/>
</dbReference>